<dbReference type="EMBL" id="CP000482">
    <property type="protein sequence ID" value="ABK98436.1"/>
    <property type="molecule type" value="Genomic_DNA"/>
</dbReference>
<protein>
    <submittedName>
        <fullName evidence="1">Uncharacterized protein</fullName>
    </submittedName>
</protein>
<dbReference type="AlphaFoldDB" id="A1AM66"/>
<dbReference type="eggNOG" id="ENOG50333XB">
    <property type="taxonomic scope" value="Bacteria"/>
</dbReference>
<dbReference type="STRING" id="338966.Ppro_0806"/>
<dbReference type="HOGENOM" id="CLU_194396_1_0_7"/>
<dbReference type="OrthoDB" id="9803747at2"/>
<accession>A1AM66</accession>
<dbReference type="Proteomes" id="UP000006732">
    <property type="component" value="Chromosome"/>
</dbReference>
<reference evidence="1 2" key="1">
    <citation type="submission" date="2006-10" db="EMBL/GenBank/DDBJ databases">
        <title>Complete sequence of chromosome of Pelobacter propionicus DSM 2379.</title>
        <authorList>
            <consortium name="US DOE Joint Genome Institute"/>
            <person name="Copeland A."/>
            <person name="Lucas S."/>
            <person name="Lapidus A."/>
            <person name="Barry K."/>
            <person name="Detter J.C."/>
            <person name="Glavina del Rio T."/>
            <person name="Hammon N."/>
            <person name="Israni S."/>
            <person name="Dalin E."/>
            <person name="Tice H."/>
            <person name="Pitluck S."/>
            <person name="Saunders E."/>
            <person name="Brettin T."/>
            <person name="Bruce D."/>
            <person name="Han C."/>
            <person name="Tapia R."/>
            <person name="Schmutz J."/>
            <person name="Larimer F."/>
            <person name="Land M."/>
            <person name="Hauser L."/>
            <person name="Kyrpides N."/>
            <person name="Kim E."/>
            <person name="Lovley D."/>
            <person name="Richardson P."/>
        </authorList>
    </citation>
    <scope>NUCLEOTIDE SEQUENCE [LARGE SCALE GENOMIC DNA]</scope>
    <source>
        <strain evidence="2">DSM 2379 / NBRC 103807 / OttBd1</strain>
    </source>
</reference>
<organism evidence="1 2">
    <name type="scientific">Pelobacter propionicus (strain DSM 2379 / NBRC 103807 / OttBd1)</name>
    <dbReference type="NCBI Taxonomy" id="338966"/>
    <lineage>
        <taxon>Bacteria</taxon>
        <taxon>Pseudomonadati</taxon>
        <taxon>Thermodesulfobacteriota</taxon>
        <taxon>Desulfuromonadia</taxon>
        <taxon>Desulfuromonadales</taxon>
        <taxon>Desulfuromonadaceae</taxon>
        <taxon>Pelobacter</taxon>
    </lineage>
</organism>
<keyword evidence="2" id="KW-1185">Reference proteome</keyword>
<sequence>METATNQDVMEQLAKLYEEVFRHDGYGEIRLEMKILRRGQKEVIIHCGKQYRFVVDFVKQPGMG</sequence>
<dbReference type="RefSeq" id="WP_011734748.1">
    <property type="nucleotide sequence ID" value="NC_008609.1"/>
</dbReference>
<proteinExistence type="predicted"/>
<evidence type="ECO:0000313" key="1">
    <source>
        <dbReference type="EMBL" id="ABK98436.1"/>
    </source>
</evidence>
<evidence type="ECO:0000313" key="2">
    <source>
        <dbReference type="Proteomes" id="UP000006732"/>
    </source>
</evidence>
<gene>
    <name evidence="1" type="ordered locus">Ppro_0806</name>
</gene>
<dbReference type="KEGG" id="ppd:Ppro_0806"/>
<name>A1AM66_PELPD</name>